<sequence>MRKVYLIAFFLFFSLPSFAKEVYTLNRAVNEAITNSYIIKEAIENQKAAKSNYKSSISSMLPSVDFSYNYTHLKDYPYSINSGTKMRAGDNDQTKWSVSITQPIFEGFALITQKEIAQLGVDISKIEKQKAILDVAENVKIAYFNILLAKKYLLVANEEVKSLKAHLRDAERLYKNGVIAYNDLLKSKVALANAIQTRTKARNDLKLAISSFNLALRKNINSDTDVADIMQFKSKTYNLNKLIDTAINKRPLLKELALELKQANLGIKLNQSSYYPHVEAFAKYEQKGQDVLANDNDYTNQHNAMVGVQIKWNIFSFGKDYYKTQQQKHKVFSLQEKINRITDNIKLQVKRAFLDLETAKENIKTAKEALKQAKENFRITNLQYQQQITTSTEVLDARSYLTQAEVNYYNALYGYFIALAKLQRTIGEK</sequence>
<feature type="signal peptide" evidence="9">
    <location>
        <begin position="1"/>
        <end position="19"/>
    </location>
</feature>
<comment type="similarity">
    <text evidence="2">Belongs to the outer membrane factor (OMF) (TC 1.B.17) family.</text>
</comment>
<dbReference type="AlphaFoldDB" id="F2LY58"/>
<dbReference type="Proteomes" id="UP000008139">
    <property type="component" value="Chromosome"/>
</dbReference>
<evidence type="ECO:0000313" key="11">
    <source>
        <dbReference type="Proteomes" id="UP000008139"/>
    </source>
</evidence>
<feature type="coiled-coil region" evidence="8">
    <location>
        <begin position="349"/>
        <end position="387"/>
    </location>
</feature>
<dbReference type="GO" id="GO:0009279">
    <property type="term" value="C:cell outer membrane"/>
    <property type="evidence" value="ECO:0007669"/>
    <property type="project" value="UniProtKB-SubCell"/>
</dbReference>
<dbReference type="OrthoDB" id="9814032at2"/>
<proteinExistence type="inferred from homology"/>
<organism evidence="10 11">
    <name type="scientific">Hippea maritima (strain ATCC 700847 / DSM 10411 / MH2)</name>
    <dbReference type="NCBI Taxonomy" id="760142"/>
    <lineage>
        <taxon>Bacteria</taxon>
        <taxon>Pseudomonadati</taxon>
        <taxon>Campylobacterota</taxon>
        <taxon>Desulfurellia</taxon>
        <taxon>Desulfurellales</taxon>
        <taxon>Hippeaceae</taxon>
        <taxon>Hippea</taxon>
    </lineage>
</organism>
<dbReference type="InterPro" id="IPR003423">
    <property type="entry name" value="OMP_efflux"/>
</dbReference>
<dbReference type="Gene3D" id="1.20.1600.10">
    <property type="entry name" value="Outer membrane efflux proteins (OEP)"/>
    <property type="match status" value="1"/>
</dbReference>
<reference evidence="10 11" key="1">
    <citation type="journal article" date="2011" name="Stand. Genomic Sci.">
        <title>Complete genome sequence of the thermophilic sulfur-reducer Hippea maritima type strain (MH(2)).</title>
        <authorList>
            <person name="Huntemann M."/>
            <person name="Lu M."/>
            <person name="Nolan M."/>
            <person name="Lapidus A."/>
            <person name="Lucas S."/>
            <person name="Hammon N."/>
            <person name="Deshpande S."/>
            <person name="Cheng J.F."/>
            <person name="Tapia R."/>
            <person name="Han C."/>
            <person name="Goodwin L."/>
            <person name="Pitluck S."/>
            <person name="Liolios K."/>
            <person name="Pagani I."/>
            <person name="Ivanova N."/>
            <person name="Ovchinikova G."/>
            <person name="Pati A."/>
            <person name="Chen A."/>
            <person name="Palaniappan K."/>
            <person name="Land M."/>
            <person name="Hauser L."/>
            <person name="Jeffries C.D."/>
            <person name="Detter J.C."/>
            <person name="Brambilla E.M."/>
            <person name="Rohde M."/>
            <person name="Spring S."/>
            <person name="Goker M."/>
            <person name="Woyke T."/>
            <person name="Bristow J."/>
            <person name="Eisen J.A."/>
            <person name="Markowitz V."/>
            <person name="Hugenholtz P."/>
            <person name="Kyrpides N.C."/>
            <person name="Klenk H.P."/>
            <person name="Mavromatis K."/>
        </authorList>
    </citation>
    <scope>NUCLEOTIDE SEQUENCE [LARGE SCALE GENOMIC DNA]</scope>
    <source>
        <strain evidence="11">ATCC 700847 / DSM 10411 / MH2</strain>
    </source>
</reference>
<keyword evidence="8" id="KW-0175">Coiled coil</keyword>
<dbReference type="GO" id="GO:0015562">
    <property type="term" value="F:efflux transmembrane transporter activity"/>
    <property type="evidence" value="ECO:0007669"/>
    <property type="project" value="InterPro"/>
</dbReference>
<feature type="chain" id="PRO_5003286226" evidence="9">
    <location>
        <begin position="20"/>
        <end position="429"/>
    </location>
</feature>
<keyword evidence="6" id="KW-0472">Membrane</keyword>
<evidence type="ECO:0000256" key="3">
    <source>
        <dbReference type="ARBA" id="ARBA00022448"/>
    </source>
</evidence>
<evidence type="ECO:0000256" key="6">
    <source>
        <dbReference type="ARBA" id="ARBA00023136"/>
    </source>
</evidence>
<dbReference type="EMBL" id="CP002606">
    <property type="protein sequence ID" value="AEA34381.1"/>
    <property type="molecule type" value="Genomic_DNA"/>
</dbReference>
<evidence type="ECO:0000256" key="1">
    <source>
        <dbReference type="ARBA" id="ARBA00004442"/>
    </source>
</evidence>
<evidence type="ECO:0000256" key="5">
    <source>
        <dbReference type="ARBA" id="ARBA00022692"/>
    </source>
</evidence>
<dbReference type="GO" id="GO:1990281">
    <property type="term" value="C:efflux pump complex"/>
    <property type="evidence" value="ECO:0007669"/>
    <property type="project" value="TreeGrafter"/>
</dbReference>
<keyword evidence="5" id="KW-0812">Transmembrane</keyword>
<keyword evidence="11" id="KW-1185">Reference proteome</keyword>
<dbReference type="eggNOG" id="COG1538">
    <property type="taxonomic scope" value="Bacteria"/>
</dbReference>
<keyword evidence="9" id="KW-0732">Signal</keyword>
<dbReference type="InParanoid" id="F2LY58"/>
<keyword evidence="4" id="KW-1134">Transmembrane beta strand</keyword>
<evidence type="ECO:0000256" key="7">
    <source>
        <dbReference type="ARBA" id="ARBA00023237"/>
    </source>
</evidence>
<reference evidence="11" key="2">
    <citation type="submission" date="2011-03" db="EMBL/GenBank/DDBJ databases">
        <title>The complete genome of Hippea maritima DSM 10411.</title>
        <authorList>
            <consortium name="US DOE Joint Genome Institute (JGI-PGF)"/>
            <person name="Lucas S."/>
            <person name="Copeland A."/>
            <person name="Lapidus A."/>
            <person name="Bruce D."/>
            <person name="Goodwin L."/>
            <person name="Pitluck S."/>
            <person name="Peters L."/>
            <person name="Kyrpides N."/>
            <person name="Mavromatis K."/>
            <person name="Pagani I."/>
            <person name="Ivanova N."/>
            <person name="Mikhailova N."/>
            <person name="Lu M."/>
            <person name="Detter J.C."/>
            <person name="Tapia R."/>
            <person name="Han C."/>
            <person name="Land M."/>
            <person name="Hauser L."/>
            <person name="Markowitz V."/>
            <person name="Cheng J.-F."/>
            <person name="Hugenholtz P."/>
            <person name="Woyke T."/>
            <person name="Wu D."/>
            <person name="Spring S."/>
            <person name="Schroeder M."/>
            <person name="Brambilla E."/>
            <person name="Klenk H.-P."/>
            <person name="Eisen J.A."/>
        </authorList>
    </citation>
    <scope>NUCLEOTIDE SEQUENCE [LARGE SCALE GENOMIC DNA]</scope>
    <source>
        <strain evidence="11">ATCC 700847 / DSM 10411 / MH2</strain>
    </source>
</reference>
<dbReference type="Pfam" id="PF02321">
    <property type="entry name" value="OEP"/>
    <property type="match status" value="2"/>
</dbReference>
<evidence type="ECO:0000313" key="10">
    <source>
        <dbReference type="EMBL" id="AEA34381.1"/>
    </source>
</evidence>
<comment type="subcellular location">
    <subcellularLocation>
        <location evidence="1">Cell outer membrane</location>
    </subcellularLocation>
</comment>
<accession>F2LY58</accession>
<evidence type="ECO:0000256" key="4">
    <source>
        <dbReference type="ARBA" id="ARBA00022452"/>
    </source>
</evidence>
<evidence type="ECO:0000256" key="2">
    <source>
        <dbReference type="ARBA" id="ARBA00007613"/>
    </source>
</evidence>
<dbReference type="STRING" id="760142.Hipma_1425"/>
<keyword evidence="3" id="KW-0813">Transport</keyword>
<dbReference type="HOGENOM" id="CLU_012817_10_4_7"/>
<dbReference type="SUPFAM" id="SSF56954">
    <property type="entry name" value="Outer membrane efflux proteins (OEP)"/>
    <property type="match status" value="1"/>
</dbReference>
<dbReference type="PANTHER" id="PTHR30026:SF20">
    <property type="entry name" value="OUTER MEMBRANE PROTEIN TOLC"/>
    <property type="match status" value="1"/>
</dbReference>
<dbReference type="InterPro" id="IPR051906">
    <property type="entry name" value="TolC-like"/>
</dbReference>
<dbReference type="GO" id="GO:0015288">
    <property type="term" value="F:porin activity"/>
    <property type="evidence" value="ECO:0007669"/>
    <property type="project" value="TreeGrafter"/>
</dbReference>
<dbReference type="RefSeq" id="WP_013682411.1">
    <property type="nucleotide sequence ID" value="NC_015318.1"/>
</dbReference>
<name>F2LY58_HIPMA</name>
<protein>
    <submittedName>
        <fullName evidence="10">Outer membrane efflux protein</fullName>
    </submittedName>
</protein>
<dbReference type="PANTHER" id="PTHR30026">
    <property type="entry name" value="OUTER MEMBRANE PROTEIN TOLC"/>
    <property type="match status" value="1"/>
</dbReference>
<evidence type="ECO:0000256" key="8">
    <source>
        <dbReference type="SAM" id="Coils"/>
    </source>
</evidence>
<keyword evidence="7" id="KW-0998">Cell outer membrane</keyword>
<gene>
    <name evidence="10" type="ordered locus">Hipma_1425</name>
</gene>
<dbReference type="KEGG" id="hmr:Hipma_1425"/>
<evidence type="ECO:0000256" key="9">
    <source>
        <dbReference type="SAM" id="SignalP"/>
    </source>
</evidence>